<evidence type="ECO:0000313" key="3">
    <source>
        <dbReference type="EMBL" id="VAW18763.1"/>
    </source>
</evidence>
<dbReference type="PANTHER" id="PTHR11014">
    <property type="entry name" value="PEPTIDASE M20 FAMILY MEMBER"/>
    <property type="match status" value="1"/>
</dbReference>
<dbReference type="Pfam" id="PF07687">
    <property type="entry name" value="M20_dimer"/>
    <property type="match status" value="1"/>
</dbReference>
<evidence type="ECO:0000256" key="1">
    <source>
        <dbReference type="ARBA" id="ARBA00022801"/>
    </source>
</evidence>
<gene>
    <name evidence="3" type="ORF">MNBD_ALPHA11-1677</name>
</gene>
<dbReference type="Pfam" id="PF01546">
    <property type="entry name" value="Peptidase_M20"/>
    <property type="match status" value="1"/>
</dbReference>
<dbReference type="InterPro" id="IPR011650">
    <property type="entry name" value="Peptidase_M20_dimer"/>
</dbReference>
<dbReference type="SUPFAM" id="SSF53187">
    <property type="entry name" value="Zn-dependent exopeptidases"/>
    <property type="match status" value="1"/>
</dbReference>
<dbReference type="InterPro" id="IPR017439">
    <property type="entry name" value="Amidohydrolase"/>
</dbReference>
<dbReference type="FunFam" id="3.30.70.360:FF:000001">
    <property type="entry name" value="N-acetyldiaminopimelate deacetylase"/>
    <property type="match status" value="1"/>
</dbReference>
<proteinExistence type="predicted"/>
<dbReference type="EC" id="3.5.1.47" evidence="3"/>
<protein>
    <submittedName>
        <fullName evidence="3">N-acetyl-L,L-diaminopimelate deacetylase</fullName>
        <ecNumber evidence="3">3.5.1.47</ecNumber>
    </submittedName>
</protein>
<organism evidence="3">
    <name type="scientific">hydrothermal vent metagenome</name>
    <dbReference type="NCBI Taxonomy" id="652676"/>
    <lineage>
        <taxon>unclassified sequences</taxon>
        <taxon>metagenomes</taxon>
        <taxon>ecological metagenomes</taxon>
    </lineage>
</organism>
<dbReference type="PANTHER" id="PTHR11014:SF63">
    <property type="entry name" value="METALLOPEPTIDASE, PUTATIVE (AFU_ORTHOLOGUE AFUA_6G09600)-RELATED"/>
    <property type="match status" value="1"/>
</dbReference>
<evidence type="ECO:0000259" key="2">
    <source>
        <dbReference type="Pfam" id="PF07687"/>
    </source>
</evidence>
<sequence>MPILNRAAELHEEVTGWRRHFHENPELLYDVHKTAAKVAELLKEFGVDEIVTGIGQTGVVGIINGNKNDSGITIGLRADMDALPIKEATGKPYASKIEGMMHACGHDGHTSMLLGAAKYLSETRNFNGRVALIFQPAEEGGAGGKAMIDDGLMEKFDIKEVYGMHNAPTIPIGSFATRDGAMLASVDQLDITITGVGGHAAMPQNCVDPILAASAIVQAIQSFASRNVDPMNSIVVSVTKFQAGNAYNVIPTEAYIGGTVRSLDEGLRDMAEKRLGEIVDHVAKAHGCTAKFSYDRQYPTTVNHTKQYLFVGEVAKSLAGEANVEMNT</sequence>
<dbReference type="PIRSF" id="PIRSF005962">
    <property type="entry name" value="Pept_M20D_amidohydro"/>
    <property type="match status" value="1"/>
</dbReference>
<dbReference type="AlphaFoldDB" id="A0A3B0TRE4"/>
<dbReference type="Gene3D" id="3.30.70.360">
    <property type="match status" value="1"/>
</dbReference>
<name>A0A3B0TRE4_9ZZZZ</name>
<dbReference type="InterPro" id="IPR002933">
    <property type="entry name" value="Peptidase_M20"/>
</dbReference>
<dbReference type="InterPro" id="IPR036264">
    <property type="entry name" value="Bact_exopeptidase_dim_dom"/>
</dbReference>
<dbReference type="GO" id="GO:0050118">
    <property type="term" value="F:N-acetyldiaminopimelate deacetylase activity"/>
    <property type="evidence" value="ECO:0007669"/>
    <property type="project" value="UniProtKB-EC"/>
</dbReference>
<dbReference type="SUPFAM" id="SSF55031">
    <property type="entry name" value="Bacterial exopeptidase dimerisation domain"/>
    <property type="match status" value="1"/>
</dbReference>
<accession>A0A3B0TRE4</accession>
<keyword evidence="1 3" id="KW-0378">Hydrolase</keyword>
<reference evidence="3" key="1">
    <citation type="submission" date="2018-06" db="EMBL/GenBank/DDBJ databases">
        <authorList>
            <person name="Zhirakovskaya E."/>
        </authorList>
    </citation>
    <scope>NUCLEOTIDE SEQUENCE</scope>
</reference>
<dbReference type="NCBIfam" id="TIGR01891">
    <property type="entry name" value="amidohydrolases"/>
    <property type="match status" value="1"/>
</dbReference>
<feature type="non-terminal residue" evidence="3">
    <location>
        <position position="328"/>
    </location>
</feature>
<feature type="domain" description="Peptidase M20 dimerisation" evidence="2">
    <location>
        <begin position="189"/>
        <end position="285"/>
    </location>
</feature>
<dbReference type="Gene3D" id="3.40.630.10">
    <property type="entry name" value="Zn peptidases"/>
    <property type="match status" value="1"/>
</dbReference>
<dbReference type="EMBL" id="UOEQ01000185">
    <property type="protein sequence ID" value="VAW18763.1"/>
    <property type="molecule type" value="Genomic_DNA"/>
</dbReference>